<reference evidence="2" key="1">
    <citation type="submission" date="2020-05" db="UniProtKB">
        <authorList>
            <consortium name="EnsemblMetazoa"/>
        </authorList>
    </citation>
    <scope>IDENTIFICATION</scope>
    <source>
        <strain evidence="2">TTRI</strain>
    </source>
</reference>
<dbReference type="EnsemblMetazoa" id="GAUT045805-RA">
    <property type="protein sequence ID" value="GAUT045805-PA"/>
    <property type="gene ID" value="GAUT045805"/>
</dbReference>
<dbReference type="STRING" id="7395.A0A1A9VS55"/>
<feature type="region of interest" description="Disordered" evidence="1">
    <location>
        <begin position="17"/>
        <end position="61"/>
    </location>
</feature>
<dbReference type="VEuPathDB" id="VectorBase:GAUT045805"/>
<dbReference type="Proteomes" id="UP000078200">
    <property type="component" value="Unassembled WGS sequence"/>
</dbReference>
<accession>A0A1A9VS55</accession>
<dbReference type="AlphaFoldDB" id="A0A1A9VS55"/>
<evidence type="ECO:0000313" key="2">
    <source>
        <dbReference type="EnsemblMetazoa" id="GAUT045805-PA"/>
    </source>
</evidence>
<protein>
    <submittedName>
        <fullName evidence="2">Uncharacterized protein</fullName>
    </submittedName>
</protein>
<organism evidence="2 3">
    <name type="scientific">Glossina austeni</name>
    <name type="common">Savannah tsetse fly</name>
    <dbReference type="NCBI Taxonomy" id="7395"/>
    <lineage>
        <taxon>Eukaryota</taxon>
        <taxon>Metazoa</taxon>
        <taxon>Ecdysozoa</taxon>
        <taxon>Arthropoda</taxon>
        <taxon>Hexapoda</taxon>
        <taxon>Insecta</taxon>
        <taxon>Pterygota</taxon>
        <taxon>Neoptera</taxon>
        <taxon>Endopterygota</taxon>
        <taxon>Diptera</taxon>
        <taxon>Brachycera</taxon>
        <taxon>Muscomorpha</taxon>
        <taxon>Hippoboscoidea</taxon>
        <taxon>Glossinidae</taxon>
        <taxon>Glossina</taxon>
    </lineage>
</organism>
<name>A0A1A9VS55_GLOAU</name>
<proteinExistence type="predicted"/>
<evidence type="ECO:0000256" key="1">
    <source>
        <dbReference type="SAM" id="MobiDB-lite"/>
    </source>
</evidence>
<evidence type="ECO:0000313" key="3">
    <source>
        <dbReference type="Proteomes" id="UP000078200"/>
    </source>
</evidence>
<sequence length="441" mass="49993">MKISDDDSRVVQVPLRQVLQGQMKRRKKRKKEAEVLSKKQKGLKGCTEELGDSSTSSVATVTERRAARKAELKSKENRFKGVSARLYDQIFKIKDISGSEAKSILADDYEKILMELIQENAHLSGRIEGLEKGMVSSNTLASEDQSPTNFSIEENQELVEAIETLSLNEEDATLRREILASHDKGKDALAEYVNRLTGCISKVHRNPTRHTVNRTALRSTNRTRRARMYRRAQNVFEKTPKKLADLILENENWYELIPPNMTAVNEFCMIFAEPLVNDDELIADQTEESTKVMQAISAEEVKWSVKSMKSDTPGLDNITLRVSPNRLCLLFNAVLYLEHTPKSFKISKTVFILKAMTEGSDSVTKWRIITISSIFMRALHKILARWLEALPPCTPISVSVGLMGVFGLEQIVRHARLMGGHSVWSPSTYRKHLKQKLITAY</sequence>
<keyword evidence="3" id="KW-1185">Reference proteome</keyword>